<evidence type="ECO:0000313" key="1">
    <source>
        <dbReference type="EMBL" id="GGL99486.1"/>
    </source>
</evidence>
<sequence>MLSGMDTLAVAALILLALFVGLFALIRPWARGSDPLDVNVNGDWGSGDYGSECGGDGD</sequence>
<protein>
    <submittedName>
        <fullName evidence="1">Uncharacterized protein</fullName>
    </submittedName>
</protein>
<dbReference type="Proteomes" id="UP000661918">
    <property type="component" value="Unassembled WGS sequence"/>
</dbReference>
<comment type="caution">
    <text evidence="1">The sequence shown here is derived from an EMBL/GenBank/DDBJ whole genome shotgun (WGS) entry which is preliminary data.</text>
</comment>
<keyword evidence="2" id="KW-1185">Reference proteome</keyword>
<dbReference type="EMBL" id="BMOM01000003">
    <property type="protein sequence ID" value="GGL99486.1"/>
    <property type="molecule type" value="Genomic_DNA"/>
</dbReference>
<proteinExistence type="predicted"/>
<accession>A0ABQ2GJQ8</accession>
<organism evidence="1 2">
    <name type="scientific">Deinococcus aerophilus</name>
    <dbReference type="NCBI Taxonomy" id="522488"/>
    <lineage>
        <taxon>Bacteria</taxon>
        <taxon>Thermotogati</taxon>
        <taxon>Deinococcota</taxon>
        <taxon>Deinococci</taxon>
        <taxon>Deinococcales</taxon>
        <taxon>Deinococcaceae</taxon>
        <taxon>Deinococcus</taxon>
    </lineage>
</organism>
<gene>
    <name evidence="1" type="ORF">GCM10010841_05070</name>
</gene>
<name>A0ABQ2GJQ8_9DEIO</name>
<reference evidence="2" key="1">
    <citation type="journal article" date="2019" name="Int. J. Syst. Evol. Microbiol.">
        <title>The Global Catalogue of Microorganisms (GCM) 10K type strain sequencing project: providing services to taxonomists for standard genome sequencing and annotation.</title>
        <authorList>
            <consortium name="The Broad Institute Genomics Platform"/>
            <consortium name="The Broad Institute Genome Sequencing Center for Infectious Disease"/>
            <person name="Wu L."/>
            <person name="Ma J."/>
        </authorList>
    </citation>
    <scope>NUCLEOTIDE SEQUENCE [LARGE SCALE GENOMIC DNA]</scope>
    <source>
        <strain evidence="2">JCM 15443</strain>
    </source>
</reference>
<evidence type="ECO:0000313" key="2">
    <source>
        <dbReference type="Proteomes" id="UP000661918"/>
    </source>
</evidence>